<gene>
    <name evidence="1" type="ORF">FWK35_00003967</name>
</gene>
<accession>A0A6G0Z8B5</accession>
<proteinExistence type="predicted"/>
<dbReference type="Proteomes" id="UP000478052">
    <property type="component" value="Unassembled WGS sequence"/>
</dbReference>
<name>A0A6G0Z8B5_APHCR</name>
<sequence length="102" mass="12079">MVIKLMKNLCSFNDGDLLYFLKSIGDTFDTYADFLVKIVQYKKSIYFDFSTSDCRTLKVARIKYPKKFEFTPDVFMVIYEPHRKHITTRLLTSELLFSNLPD</sequence>
<dbReference type="EMBL" id="VUJU01001056">
    <property type="protein sequence ID" value="KAF0767019.1"/>
    <property type="molecule type" value="Genomic_DNA"/>
</dbReference>
<comment type="caution">
    <text evidence="1">The sequence shown here is derived from an EMBL/GenBank/DDBJ whole genome shotgun (WGS) entry which is preliminary data.</text>
</comment>
<reference evidence="1 2" key="1">
    <citation type="submission" date="2019-08" db="EMBL/GenBank/DDBJ databases">
        <title>Whole genome of Aphis craccivora.</title>
        <authorList>
            <person name="Voronova N.V."/>
            <person name="Shulinski R.S."/>
            <person name="Bandarenka Y.V."/>
            <person name="Zhorov D.G."/>
            <person name="Warner D."/>
        </authorList>
    </citation>
    <scope>NUCLEOTIDE SEQUENCE [LARGE SCALE GENOMIC DNA]</scope>
    <source>
        <strain evidence="1">180601</strain>
        <tissue evidence="1">Whole Body</tissue>
    </source>
</reference>
<evidence type="ECO:0000313" key="1">
    <source>
        <dbReference type="EMBL" id="KAF0767019.1"/>
    </source>
</evidence>
<dbReference type="OrthoDB" id="7694209at2759"/>
<dbReference type="AlphaFoldDB" id="A0A6G0Z8B5"/>
<protein>
    <submittedName>
        <fullName evidence="1">Protein FAR1-RELATED SEQUENCE 12-like</fullName>
    </submittedName>
</protein>
<evidence type="ECO:0000313" key="2">
    <source>
        <dbReference type="Proteomes" id="UP000478052"/>
    </source>
</evidence>
<organism evidence="1 2">
    <name type="scientific">Aphis craccivora</name>
    <name type="common">Cowpea aphid</name>
    <dbReference type="NCBI Taxonomy" id="307492"/>
    <lineage>
        <taxon>Eukaryota</taxon>
        <taxon>Metazoa</taxon>
        <taxon>Ecdysozoa</taxon>
        <taxon>Arthropoda</taxon>
        <taxon>Hexapoda</taxon>
        <taxon>Insecta</taxon>
        <taxon>Pterygota</taxon>
        <taxon>Neoptera</taxon>
        <taxon>Paraneoptera</taxon>
        <taxon>Hemiptera</taxon>
        <taxon>Sternorrhyncha</taxon>
        <taxon>Aphidomorpha</taxon>
        <taxon>Aphidoidea</taxon>
        <taxon>Aphididae</taxon>
        <taxon>Aphidini</taxon>
        <taxon>Aphis</taxon>
        <taxon>Aphis</taxon>
    </lineage>
</organism>
<keyword evidence="2" id="KW-1185">Reference proteome</keyword>